<keyword evidence="3" id="KW-1185">Reference proteome</keyword>
<evidence type="ECO:0000313" key="3">
    <source>
        <dbReference type="Proteomes" id="UP001179952"/>
    </source>
</evidence>
<dbReference type="AlphaFoldDB" id="A0AAV9AHF4"/>
<protein>
    <submittedName>
        <fullName evidence="2">Uncharacterized protein</fullName>
    </submittedName>
</protein>
<feature type="region of interest" description="Disordered" evidence="1">
    <location>
        <begin position="65"/>
        <end position="103"/>
    </location>
</feature>
<evidence type="ECO:0000256" key="1">
    <source>
        <dbReference type="SAM" id="MobiDB-lite"/>
    </source>
</evidence>
<reference evidence="2" key="2">
    <citation type="submission" date="2023-06" db="EMBL/GenBank/DDBJ databases">
        <authorList>
            <person name="Ma L."/>
            <person name="Liu K.-W."/>
            <person name="Li Z."/>
            <person name="Hsiao Y.-Y."/>
            <person name="Qi Y."/>
            <person name="Fu T."/>
            <person name="Tang G."/>
            <person name="Zhang D."/>
            <person name="Sun W.-H."/>
            <person name="Liu D.-K."/>
            <person name="Li Y."/>
            <person name="Chen G.-Z."/>
            <person name="Liu X.-D."/>
            <person name="Liao X.-Y."/>
            <person name="Jiang Y.-T."/>
            <person name="Yu X."/>
            <person name="Hao Y."/>
            <person name="Huang J."/>
            <person name="Zhao X.-W."/>
            <person name="Ke S."/>
            <person name="Chen Y.-Y."/>
            <person name="Wu W.-L."/>
            <person name="Hsu J.-L."/>
            <person name="Lin Y.-F."/>
            <person name="Huang M.-D."/>
            <person name="Li C.-Y."/>
            <person name="Huang L."/>
            <person name="Wang Z.-W."/>
            <person name="Zhao X."/>
            <person name="Zhong W.-Y."/>
            <person name="Peng D.-H."/>
            <person name="Ahmad S."/>
            <person name="Lan S."/>
            <person name="Zhang J.-S."/>
            <person name="Tsai W.-C."/>
            <person name="Van De Peer Y."/>
            <person name="Liu Z.-J."/>
        </authorList>
    </citation>
    <scope>NUCLEOTIDE SEQUENCE</scope>
    <source>
        <strain evidence="2">SCP</strain>
        <tissue evidence="2">Leaves</tissue>
    </source>
</reference>
<reference evidence="2" key="1">
    <citation type="journal article" date="2023" name="Nat. Commun.">
        <title>Diploid and tetraploid genomes of Acorus and the evolution of monocots.</title>
        <authorList>
            <person name="Ma L."/>
            <person name="Liu K.W."/>
            <person name="Li Z."/>
            <person name="Hsiao Y.Y."/>
            <person name="Qi Y."/>
            <person name="Fu T."/>
            <person name="Tang G.D."/>
            <person name="Zhang D."/>
            <person name="Sun W.H."/>
            <person name="Liu D.K."/>
            <person name="Li Y."/>
            <person name="Chen G.Z."/>
            <person name="Liu X.D."/>
            <person name="Liao X.Y."/>
            <person name="Jiang Y.T."/>
            <person name="Yu X."/>
            <person name="Hao Y."/>
            <person name="Huang J."/>
            <person name="Zhao X.W."/>
            <person name="Ke S."/>
            <person name="Chen Y.Y."/>
            <person name="Wu W.L."/>
            <person name="Hsu J.L."/>
            <person name="Lin Y.F."/>
            <person name="Huang M.D."/>
            <person name="Li C.Y."/>
            <person name="Huang L."/>
            <person name="Wang Z.W."/>
            <person name="Zhao X."/>
            <person name="Zhong W.Y."/>
            <person name="Peng D.H."/>
            <person name="Ahmad S."/>
            <person name="Lan S."/>
            <person name="Zhang J.S."/>
            <person name="Tsai W.C."/>
            <person name="Van de Peer Y."/>
            <person name="Liu Z.J."/>
        </authorList>
    </citation>
    <scope>NUCLEOTIDE SEQUENCE</scope>
    <source>
        <strain evidence="2">SCP</strain>
    </source>
</reference>
<evidence type="ECO:0000313" key="2">
    <source>
        <dbReference type="EMBL" id="KAK1263392.1"/>
    </source>
</evidence>
<gene>
    <name evidence="2" type="ORF">QJS04_geneDACA013583</name>
</gene>
<accession>A0AAV9AHF4</accession>
<name>A0AAV9AHF4_ACOGR</name>
<comment type="caution">
    <text evidence="2">The sequence shown here is derived from an EMBL/GenBank/DDBJ whole genome shotgun (WGS) entry which is preliminary data.</text>
</comment>
<dbReference type="Proteomes" id="UP001179952">
    <property type="component" value="Unassembled WGS sequence"/>
</dbReference>
<organism evidence="2 3">
    <name type="scientific">Acorus gramineus</name>
    <name type="common">Dwarf sweet flag</name>
    <dbReference type="NCBI Taxonomy" id="55184"/>
    <lineage>
        <taxon>Eukaryota</taxon>
        <taxon>Viridiplantae</taxon>
        <taxon>Streptophyta</taxon>
        <taxon>Embryophyta</taxon>
        <taxon>Tracheophyta</taxon>
        <taxon>Spermatophyta</taxon>
        <taxon>Magnoliopsida</taxon>
        <taxon>Liliopsida</taxon>
        <taxon>Acoraceae</taxon>
        <taxon>Acorus</taxon>
    </lineage>
</organism>
<proteinExistence type="predicted"/>
<dbReference type="EMBL" id="JAUJYN010000009">
    <property type="protein sequence ID" value="KAK1263392.1"/>
    <property type="molecule type" value="Genomic_DNA"/>
</dbReference>
<sequence length="103" mass="10478">MECVHEVGVDVLDGGEAVHGDGPNALEEVEEMEGVGFGGGHEEGWVGGGGGELSLVRVGVFVVVGGGGGGGRGEGTVEEGSRSGRRKSQRGSERKSSMGRRKR</sequence>
<feature type="compositionally biased region" description="Gly residues" evidence="1">
    <location>
        <begin position="65"/>
        <end position="74"/>
    </location>
</feature>